<gene>
    <name evidence="1" type="ORF">PAPOLLO_LOCUS13224</name>
</gene>
<organism evidence="1 2">
    <name type="scientific">Parnassius apollo</name>
    <name type="common">Apollo butterfly</name>
    <name type="synonym">Papilio apollo</name>
    <dbReference type="NCBI Taxonomy" id="110799"/>
    <lineage>
        <taxon>Eukaryota</taxon>
        <taxon>Metazoa</taxon>
        <taxon>Ecdysozoa</taxon>
        <taxon>Arthropoda</taxon>
        <taxon>Hexapoda</taxon>
        <taxon>Insecta</taxon>
        <taxon>Pterygota</taxon>
        <taxon>Neoptera</taxon>
        <taxon>Endopterygota</taxon>
        <taxon>Lepidoptera</taxon>
        <taxon>Glossata</taxon>
        <taxon>Ditrysia</taxon>
        <taxon>Papilionoidea</taxon>
        <taxon>Papilionidae</taxon>
        <taxon>Parnassiinae</taxon>
        <taxon>Parnassini</taxon>
        <taxon>Parnassius</taxon>
        <taxon>Parnassius</taxon>
    </lineage>
</organism>
<protein>
    <submittedName>
        <fullName evidence="1">(apollo) hypothetical protein</fullName>
    </submittedName>
</protein>
<sequence length="100" mass="11437">MSVVRSPPQSSNMYNEGNRDSIATISSVNKLEKISASQPDLRKITLSDNTNQITLRAKRKQPHDDFSIQFDKFQAKIESLIEDIKPKLKIFTELVKMSQQ</sequence>
<keyword evidence="2" id="KW-1185">Reference proteome</keyword>
<reference evidence="1" key="1">
    <citation type="submission" date="2021-04" db="EMBL/GenBank/DDBJ databases">
        <authorList>
            <person name="Tunstrom K."/>
        </authorList>
    </citation>
    <scope>NUCLEOTIDE SEQUENCE</scope>
</reference>
<evidence type="ECO:0000313" key="1">
    <source>
        <dbReference type="EMBL" id="CAG4997652.1"/>
    </source>
</evidence>
<dbReference type="OrthoDB" id="7477315at2759"/>
<accession>A0A8S3X250</accession>
<name>A0A8S3X250_PARAO</name>
<proteinExistence type="predicted"/>
<comment type="caution">
    <text evidence="1">The sequence shown here is derived from an EMBL/GenBank/DDBJ whole genome shotgun (WGS) entry which is preliminary data.</text>
</comment>
<dbReference type="AlphaFoldDB" id="A0A8S3X250"/>
<dbReference type="EMBL" id="CAJQZP010000935">
    <property type="protein sequence ID" value="CAG4997652.1"/>
    <property type="molecule type" value="Genomic_DNA"/>
</dbReference>
<evidence type="ECO:0000313" key="2">
    <source>
        <dbReference type="Proteomes" id="UP000691718"/>
    </source>
</evidence>
<dbReference type="Proteomes" id="UP000691718">
    <property type="component" value="Unassembled WGS sequence"/>
</dbReference>